<evidence type="ECO:0000313" key="8">
    <source>
        <dbReference type="EMBL" id="MBP0457967.1"/>
    </source>
</evidence>
<dbReference type="InterPro" id="IPR016032">
    <property type="entry name" value="Sig_transdc_resp-reg_C-effctor"/>
</dbReference>
<evidence type="ECO:0000313" key="9">
    <source>
        <dbReference type="Proteomes" id="UP000670475"/>
    </source>
</evidence>
<dbReference type="PROSITE" id="PS50043">
    <property type="entry name" value="HTH_LUXR_2"/>
    <property type="match status" value="1"/>
</dbReference>
<dbReference type="AlphaFoldDB" id="A0A940MBK9"/>
<dbReference type="PROSITE" id="PS50110">
    <property type="entry name" value="RESPONSE_REGULATORY"/>
    <property type="match status" value="1"/>
</dbReference>
<reference evidence="8" key="1">
    <citation type="submission" date="2021-03" db="EMBL/GenBank/DDBJ databases">
        <title>Whole genome sequence of Streptomyces bomunensis MMS17-BM035.</title>
        <authorList>
            <person name="Lee J.H."/>
        </authorList>
    </citation>
    <scope>NUCLEOTIDE SEQUENCE</scope>
    <source>
        <strain evidence="8">MMS17-BM035</strain>
    </source>
</reference>
<keyword evidence="2" id="KW-0805">Transcription regulation</keyword>
<keyword evidence="9" id="KW-1185">Reference proteome</keyword>
<evidence type="ECO:0000256" key="4">
    <source>
        <dbReference type="ARBA" id="ARBA00023163"/>
    </source>
</evidence>
<keyword evidence="1 5" id="KW-0597">Phosphoprotein</keyword>
<evidence type="ECO:0000256" key="1">
    <source>
        <dbReference type="ARBA" id="ARBA00022553"/>
    </source>
</evidence>
<evidence type="ECO:0000256" key="3">
    <source>
        <dbReference type="ARBA" id="ARBA00023125"/>
    </source>
</evidence>
<dbReference type="InterPro" id="IPR000792">
    <property type="entry name" value="Tscrpt_reg_LuxR_C"/>
</dbReference>
<accession>A0A940MBK9</accession>
<dbReference type="Pfam" id="PF00072">
    <property type="entry name" value="Response_reg"/>
    <property type="match status" value="1"/>
</dbReference>
<keyword evidence="4" id="KW-0804">Transcription</keyword>
<gene>
    <name evidence="8" type="ORF">JFN87_10700</name>
</gene>
<dbReference type="InterPro" id="IPR011006">
    <property type="entry name" value="CheY-like_superfamily"/>
</dbReference>
<evidence type="ECO:0000256" key="2">
    <source>
        <dbReference type="ARBA" id="ARBA00023015"/>
    </source>
</evidence>
<sequence length="229" mass="24127">MSPTPISVVVADDHRVVREGLATILDAVDGVHVAGLAADGAQAVDLAVLHEAGVVLMDLHMPGTDGVEATRRLRSERPDTAVVVLTTYTDDDSVLAALEAGAIGYLTKNASATDIHRAIEAAVSGHAMLDPVAATVLINASRRDDPGHAERDAALPDGLTEREAQVLGLIAQGMSNAEIAARLYLSRATVKSHVHQIFAKTGSRDRPQAIVYAHRHGIHAEEDPGRRDG</sequence>
<evidence type="ECO:0000256" key="5">
    <source>
        <dbReference type="PROSITE-ProRule" id="PRU00169"/>
    </source>
</evidence>
<proteinExistence type="predicted"/>
<evidence type="ECO:0000259" key="7">
    <source>
        <dbReference type="PROSITE" id="PS50110"/>
    </source>
</evidence>
<dbReference type="RefSeq" id="WP_209339726.1">
    <property type="nucleotide sequence ID" value="NZ_JAGIQL010000031.1"/>
</dbReference>
<name>A0A940MBK9_9ACTN</name>
<dbReference type="SMART" id="SM00421">
    <property type="entry name" value="HTH_LUXR"/>
    <property type="match status" value="1"/>
</dbReference>
<dbReference type="GO" id="GO:0006355">
    <property type="term" value="P:regulation of DNA-templated transcription"/>
    <property type="evidence" value="ECO:0007669"/>
    <property type="project" value="InterPro"/>
</dbReference>
<feature type="modified residue" description="4-aspartylphosphate" evidence="5">
    <location>
        <position position="58"/>
    </location>
</feature>
<evidence type="ECO:0000259" key="6">
    <source>
        <dbReference type="PROSITE" id="PS50043"/>
    </source>
</evidence>
<dbReference type="GO" id="GO:0003677">
    <property type="term" value="F:DNA binding"/>
    <property type="evidence" value="ECO:0007669"/>
    <property type="project" value="UniProtKB-KW"/>
</dbReference>
<dbReference type="SUPFAM" id="SSF52172">
    <property type="entry name" value="CheY-like"/>
    <property type="match status" value="1"/>
</dbReference>
<protein>
    <submittedName>
        <fullName evidence="8">Response regulator transcription factor</fullName>
    </submittedName>
</protein>
<dbReference type="InterPro" id="IPR001789">
    <property type="entry name" value="Sig_transdc_resp-reg_receiver"/>
</dbReference>
<dbReference type="Proteomes" id="UP000670475">
    <property type="component" value="Unassembled WGS sequence"/>
</dbReference>
<dbReference type="PANTHER" id="PTHR43214">
    <property type="entry name" value="TWO-COMPONENT RESPONSE REGULATOR"/>
    <property type="match status" value="1"/>
</dbReference>
<organism evidence="8 9">
    <name type="scientific">Streptomyces montanisoli</name>
    <dbReference type="NCBI Taxonomy" id="2798581"/>
    <lineage>
        <taxon>Bacteria</taxon>
        <taxon>Bacillati</taxon>
        <taxon>Actinomycetota</taxon>
        <taxon>Actinomycetes</taxon>
        <taxon>Kitasatosporales</taxon>
        <taxon>Streptomycetaceae</taxon>
        <taxon>Streptomyces</taxon>
    </lineage>
</organism>
<dbReference type="PRINTS" id="PR00038">
    <property type="entry name" value="HTHLUXR"/>
</dbReference>
<keyword evidence="3" id="KW-0238">DNA-binding</keyword>
<dbReference type="GO" id="GO:0000160">
    <property type="term" value="P:phosphorelay signal transduction system"/>
    <property type="evidence" value="ECO:0007669"/>
    <property type="project" value="InterPro"/>
</dbReference>
<dbReference type="InterPro" id="IPR058245">
    <property type="entry name" value="NreC/VraR/RcsB-like_REC"/>
</dbReference>
<dbReference type="Pfam" id="PF00196">
    <property type="entry name" value="GerE"/>
    <property type="match status" value="1"/>
</dbReference>
<dbReference type="InterPro" id="IPR039420">
    <property type="entry name" value="WalR-like"/>
</dbReference>
<feature type="domain" description="HTH luxR-type" evidence="6">
    <location>
        <begin position="152"/>
        <end position="217"/>
    </location>
</feature>
<dbReference type="Gene3D" id="3.40.50.2300">
    <property type="match status" value="1"/>
</dbReference>
<comment type="caution">
    <text evidence="8">The sequence shown here is derived from an EMBL/GenBank/DDBJ whole genome shotgun (WGS) entry which is preliminary data.</text>
</comment>
<feature type="domain" description="Response regulatory" evidence="7">
    <location>
        <begin position="7"/>
        <end position="123"/>
    </location>
</feature>
<dbReference type="SUPFAM" id="SSF46894">
    <property type="entry name" value="C-terminal effector domain of the bipartite response regulators"/>
    <property type="match status" value="1"/>
</dbReference>
<dbReference type="CDD" id="cd17535">
    <property type="entry name" value="REC_NarL-like"/>
    <property type="match status" value="1"/>
</dbReference>
<dbReference type="SMART" id="SM00448">
    <property type="entry name" value="REC"/>
    <property type="match status" value="1"/>
</dbReference>
<dbReference type="CDD" id="cd06170">
    <property type="entry name" value="LuxR_C_like"/>
    <property type="match status" value="1"/>
</dbReference>
<dbReference type="EMBL" id="JAGIQL010000031">
    <property type="protein sequence ID" value="MBP0457967.1"/>
    <property type="molecule type" value="Genomic_DNA"/>
</dbReference>
<dbReference type="PANTHER" id="PTHR43214:SF24">
    <property type="entry name" value="TRANSCRIPTIONAL REGULATORY PROTEIN NARL-RELATED"/>
    <property type="match status" value="1"/>
</dbReference>